<dbReference type="PANTHER" id="PTHR46508">
    <property type="entry name" value="PHD FINGER FAMILY PROTEIN"/>
    <property type="match status" value="1"/>
</dbReference>
<organism evidence="4 5">
    <name type="scientific">Canavalia gladiata</name>
    <name type="common">Sword bean</name>
    <name type="synonym">Dolichos gladiatus</name>
    <dbReference type="NCBI Taxonomy" id="3824"/>
    <lineage>
        <taxon>Eukaryota</taxon>
        <taxon>Viridiplantae</taxon>
        <taxon>Streptophyta</taxon>
        <taxon>Embryophyta</taxon>
        <taxon>Tracheophyta</taxon>
        <taxon>Spermatophyta</taxon>
        <taxon>Magnoliopsida</taxon>
        <taxon>eudicotyledons</taxon>
        <taxon>Gunneridae</taxon>
        <taxon>Pentapetalae</taxon>
        <taxon>rosids</taxon>
        <taxon>fabids</taxon>
        <taxon>Fabales</taxon>
        <taxon>Fabaceae</taxon>
        <taxon>Papilionoideae</taxon>
        <taxon>50 kb inversion clade</taxon>
        <taxon>NPAAA clade</taxon>
        <taxon>indigoferoid/millettioid clade</taxon>
        <taxon>Phaseoleae</taxon>
        <taxon>Canavalia</taxon>
    </lineage>
</organism>
<dbReference type="InterPro" id="IPR032308">
    <property type="entry name" value="TDBD"/>
</dbReference>
<evidence type="ECO:0000259" key="3">
    <source>
        <dbReference type="Pfam" id="PF16135"/>
    </source>
</evidence>
<comment type="subcellular location">
    <subcellularLocation>
        <location evidence="1">Nucleus</location>
    </subcellularLocation>
</comment>
<dbReference type="GO" id="GO:0005634">
    <property type="term" value="C:nucleus"/>
    <property type="evidence" value="ECO:0007669"/>
    <property type="project" value="UniProtKB-SubCell"/>
</dbReference>
<dbReference type="EMBL" id="JAYMYQ010000004">
    <property type="protein sequence ID" value="KAK7338379.1"/>
    <property type="molecule type" value="Genomic_DNA"/>
</dbReference>
<keyword evidence="5" id="KW-1185">Reference proteome</keyword>
<sequence length="209" mass="23252">MGGLRLSLSLKISLPFTIILGLDSRILNQKFVLLALKEGSSRSQTLILFSIKNCKSSANIQSRMRLASKFTAYSLGPAITCFGSEKLLENVQQHVWIERWITGDGIHCGCHGKILTDSKFELQVGSKVPQPYQNTYLESGVSFLQCHIETWNRQEHSGKTSFYSMDIDGEDPNDAYCTFDALMNRVHSVVGCSCDHSISSVSSFSLPVY</sequence>
<protein>
    <recommendedName>
        <fullName evidence="3">Tify domain-containing protein</fullName>
    </recommendedName>
</protein>
<feature type="domain" description="Tify" evidence="3">
    <location>
        <begin position="100"/>
        <end position="149"/>
    </location>
</feature>
<dbReference type="AlphaFoldDB" id="A0AAN9LQ77"/>
<keyword evidence="2" id="KW-0539">Nucleus</keyword>
<accession>A0AAN9LQ77</accession>
<comment type="caution">
    <text evidence="4">The sequence shown here is derived from an EMBL/GenBank/DDBJ whole genome shotgun (WGS) entry which is preliminary data.</text>
</comment>
<dbReference type="Proteomes" id="UP001367508">
    <property type="component" value="Unassembled WGS sequence"/>
</dbReference>
<proteinExistence type="predicted"/>
<dbReference type="Pfam" id="PF16135">
    <property type="entry name" value="TDBD"/>
    <property type="match status" value="1"/>
</dbReference>
<name>A0AAN9LQ77_CANGL</name>
<gene>
    <name evidence="4" type="ORF">VNO77_18986</name>
</gene>
<evidence type="ECO:0000256" key="2">
    <source>
        <dbReference type="ARBA" id="ARBA00023242"/>
    </source>
</evidence>
<evidence type="ECO:0000256" key="1">
    <source>
        <dbReference type="ARBA" id="ARBA00004123"/>
    </source>
</evidence>
<evidence type="ECO:0000313" key="5">
    <source>
        <dbReference type="Proteomes" id="UP001367508"/>
    </source>
</evidence>
<dbReference type="PANTHER" id="PTHR46508:SF3">
    <property type="entry name" value="ACYL-COA N-ACYLTRANSFERASE WITH RING_FYVE_PHD-TYPE ZINC FINGER PROTEIN"/>
    <property type="match status" value="1"/>
</dbReference>
<evidence type="ECO:0000313" key="4">
    <source>
        <dbReference type="EMBL" id="KAK7338379.1"/>
    </source>
</evidence>
<reference evidence="4 5" key="1">
    <citation type="submission" date="2024-01" db="EMBL/GenBank/DDBJ databases">
        <title>The genomes of 5 underutilized Papilionoideae crops provide insights into root nodulation and disease resistanc.</title>
        <authorList>
            <person name="Jiang F."/>
        </authorList>
    </citation>
    <scope>NUCLEOTIDE SEQUENCE [LARGE SCALE GENOMIC DNA]</scope>
    <source>
        <strain evidence="4">LVBAO_FW01</strain>
        <tissue evidence="4">Leaves</tissue>
    </source>
</reference>